<comment type="caution">
    <text evidence="7">The sequence shown here is derived from an EMBL/GenBank/DDBJ whole genome shotgun (WGS) entry which is preliminary data.</text>
</comment>
<evidence type="ECO:0000256" key="3">
    <source>
        <dbReference type="ARBA" id="ARBA00022741"/>
    </source>
</evidence>
<organism evidence="7 8">
    <name type="scientific">Candidatus Nitronereus thalassa</name>
    <dbReference type="NCBI Taxonomy" id="3020898"/>
    <lineage>
        <taxon>Bacteria</taxon>
        <taxon>Pseudomonadati</taxon>
        <taxon>Nitrospirota</taxon>
        <taxon>Nitrospiria</taxon>
        <taxon>Nitrospirales</taxon>
        <taxon>Nitrospiraceae</taxon>
        <taxon>Candidatus Nitronereus</taxon>
    </lineage>
</organism>
<dbReference type="RefSeq" id="WP_313832600.1">
    <property type="nucleotide sequence ID" value="NZ_JAQOUE010000001.1"/>
</dbReference>
<sequence>MSDHSQQPDLFQDSTQPTHDPISLSVGPLAERFRPQSLSEFLGQEHLLSENQALRQAIESDQVPSLILWGPPGSGKTTLANLIARHSQAAFVPFSAVVSGVPELRIIIKEAVQRRRMSGQRTILFVDEIHRFNKAQQDAFLPYVERGDITLIGATTQNPSFEVIAPLLSRSLVVELHSLDDLAMGTIIDRVMKDQERGLGKYNVTLSSEARMGLIHYGNGDARSMLTALEYAVRQVATKNRNPQVLDQHKLKHILQKKSIRYDKDGEEHYNLISAYIKSLRDSDPHGALYWLARMLEGGEDPKFIARRMVIFASEDIGNAQPMAITVATAIFQAVVQVGLPEAQINLAHGTTYMASSPKSNASYVGLKEALADAKQFGNLPVPLHLRNAVTSLMKESGYGKDYRYVHDDPEAQGEQAHLPPSLEGRRYYRPHLDTKKKGKGEDFADEER</sequence>
<evidence type="ECO:0000313" key="7">
    <source>
        <dbReference type="EMBL" id="MDT7042224.1"/>
    </source>
</evidence>
<feature type="region of interest" description="Disordered" evidence="5">
    <location>
        <begin position="1"/>
        <end position="25"/>
    </location>
</feature>
<evidence type="ECO:0000313" key="8">
    <source>
        <dbReference type="Proteomes" id="UP001250932"/>
    </source>
</evidence>
<name>A0ABU3K708_9BACT</name>
<evidence type="ECO:0000256" key="1">
    <source>
        <dbReference type="ARBA" id="ARBA00002393"/>
    </source>
</evidence>
<dbReference type="InterPro" id="IPR032423">
    <property type="entry name" value="AAA_assoc_2"/>
</dbReference>
<proteinExistence type="predicted"/>
<dbReference type="SMART" id="SM00382">
    <property type="entry name" value="AAA"/>
    <property type="match status" value="1"/>
</dbReference>
<dbReference type="CDD" id="cd00009">
    <property type="entry name" value="AAA"/>
    <property type="match status" value="1"/>
</dbReference>
<dbReference type="Gene3D" id="1.10.8.60">
    <property type="match status" value="1"/>
</dbReference>
<dbReference type="Proteomes" id="UP001250932">
    <property type="component" value="Unassembled WGS sequence"/>
</dbReference>
<protein>
    <recommendedName>
        <fullName evidence="2">Replication-associated recombination protein A</fullName>
    </recommendedName>
</protein>
<evidence type="ECO:0000256" key="4">
    <source>
        <dbReference type="ARBA" id="ARBA00022840"/>
    </source>
</evidence>
<reference evidence="7 8" key="1">
    <citation type="journal article" date="2023" name="ISME J.">
        <title>Cultivation and genomic characterization of novel and ubiquitous marine nitrite-oxidizing bacteria from the Nitrospirales.</title>
        <authorList>
            <person name="Mueller A.J."/>
            <person name="Daebeler A."/>
            <person name="Herbold C.W."/>
            <person name="Kirkegaard R.H."/>
            <person name="Daims H."/>
        </authorList>
    </citation>
    <scope>NUCLEOTIDE SEQUENCE [LARGE SCALE GENOMIC DNA]</scope>
    <source>
        <strain evidence="7 8">EB</strain>
    </source>
</reference>
<dbReference type="Pfam" id="PF12002">
    <property type="entry name" value="MgsA_C"/>
    <property type="match status" value="1"/>
</dbReference>
<dbReference type="InterPro" id="IPR051314">
    <property type="entry name" value="AAA_ATPase_RarA/MGS1/WRNIP1"/>
</dbReference>
<dbReference type="InterPro" id="IPR021886">
    <property type="entry name" value="MgsA_C"/>
</dbReference>
<dbReference type="InterPro" id="IPR008921">
    <property type="entry name" value="DNA_pol3_clamp-load_cplx_C"/>
</dbReference>
<dbReference type="Gene3D" id="1.20.272.10">
    <property type="match status" value="1"/>
</dbReference>
<dbReference type="Pfam" id="PF16193">
    <property type="entry name" value="AAA_assoc_2"/>
    <property type="match status" value="1"/>
</dbReference>
<accession>A0ABU3K708</accession>
<dbReference type="InterPro" id="IPR008824">
    <property type="entry name" value="RuvB-like_N"/>
</dbReference>
<dbReference type="SUPFAM" id="SSF48019">
    <property type="entry name" value="post-AAA+ oligomerization domain-like"/>
    <property type="match status" value="1"/>
</dbReference>
<dbReference type="InterPro" id="IPR003593">
    <property type="entry name" value="AAA+_ATPase"/>
</dbReference>
<evidence type="ECO:0000259" key="6">
    <source>
        <dbReference type="SMART" id="SM00382"/>
    </source>
</evidence>
<evidence type="ECO:0000256" key="5">
    <source>
        <dbReference type="SAM" id="MobiDB-lite"/>
    </source>
</evidence>
<gene>
    <name evidence="7" type="ORF">PPG34_07660</name>
</gene>
<dbReference type="PANTHER" id="PTHR13779:SF7">
    <property type="entry name" value="ATPASE WRNIP1"/>
    <property type="match status" value="1"/>
</dbReference>
<keyword evidence="3" id="KW-0547">Nucleotide-binding</keyword>
<keyword evidence="8" id="KW-1185">Reference proteome</keyword>
<keyword evidence="4" id="KW-0067">ATP-binding</keyword>
<feature type="compositionally biased region" description="Polar residues" evidence="5">
    <location>
        <begin position="1"/>
        <end position="18"/>
    </location>
</feature>
<dbReference type="Gene3D" id="1.10.3710.10">
    <property type="entry name" value="DNA polymerase III clamp loader subunits, C-terminal domain"/>
    <property type="match status" value="1"/>
</dbReference>
<dbReference type="Pfam" id="PF05496">
    <property type="entry name" value="RuvB_N"/>
    <property type="match status" value="1"/>
</dbReference>
<dbReference type="InterPro" id="IPR027417">
    <property type="entry name" value="P-loop_NTPase"/>
</dbReference>
<feature type="compositionally biased region" description="Basic and acidic residues" evidence="5">
    <location>
        <begin position="424"/>
        <end position="443"/>
    </location>
</feature>
<dbReference type="CDD" id="cd18139">
    <property type="entry name" value="HLD_clamp_RarA"/>
    <property type="match status" value="1"/>
</dbReference>
<dbReference type="PANTHER" id="PTHR13779">
    <property type="entry name" value="WERNER HELICASE-INTERACTING PROTEIN 1 FAMILY MEMBER"/>
    <property type="match status" value="1"/>
</dbReference>
<dbReference type="Gene3D" id="3.40.50.300">
    <property type="entry name" value="P-loop containing nucleotide triphosphate hydrolases"/>
    <property type="match status" value="1"/>
</dbReference>
<comment type="function">
    <text evidence="1">DNA-dependent ATPase that plays important roles in cellular responses to stalled DNA replication processes.</text>
</comment>
<dbReference type="EMBL" id="JAQOUE010000001">
    <property type="protein sequence ID" value="MDT7042224.1"/>
    <property type="molecule type" value="Genomic_DNA"/>
</dbReference>
<feature type="domain" description="AAA+ ATPase" evidence="6">
    <location>
        <begin position="62"/>
        <end position="178"/>
    </location>
</feature>
<feature type="region of interest" description="Disordered" evidence="5">
    <location>
        <begin position="411"/>
        <end position="449"/>
    </location>
</feature>
<evidence type="ECO:0000256" key="2">
    <source>
        <dbReference type="ARBA" id="ARBA00020776"/>
    </source>
</evidence>
<dbReference type="SUPFAM" id="SSF52540">
    <property type="entry name" value="P-loop containing nucleoside triphosphate hydrolases"/>
    <property type="match status" value="1"/>
</dbReference>